<keyword evidence="3" id="KW-1185">Reference proteome</keyword>
<evidence type="ECO:0000256" key="1">
    <source>
        <dbReference type="SAM" id="MobiDB-lite"/>
    </source>
</evidence>
<dbReference type="AlphaFoldDB" id="A0AAD1IXJ5"/>
<reference evidence="2 3" key="1">
    <citation type="journal article" date="2019" name="Emerg. Microbes Infect.">
        <title>Comprehensive subspecies identification of 175 nontuberculous mycobacteria species based on 7547 genomic profiles.</title>
        <authorList>
            <person name="Matsumoto Y."/>
            <person name="Kinjo T."/>
            <person name="Motooka D."/>
            <person name="Nabeya D."/>
            <person name="Jung N."/>
            <person name="Uechi K."/>
            <person name="Horii T."/>
            <person name="Iida T."/>
            <person name="Fujita J."/>
            <person name="Nakamura S."/>
        </authorList>
    </citation>
    <scope>NUCLEOTIDE SEQUENCE [LARGE SCALE GENOMIC DNA]</scope>
    <source>
        <strain evidence="2 3">JCM 15658</strain>
    </source>
</reference>
<organism evidence="2 3">
    <name type="scientific">Mycolicibacterium monacense</name>
    <name type="common">Mycobacterium monacense</name>
    <dbReference type="NCBI Taxonomy" id="85693"/>
    <lineage>
        <taxon>Bacteria</taxon>
        <taxon>Bacillati</taxon>
        <taxon>Actinomycetota</taxon>
        <taxon>Actinomycetes</taxon>
        <taxon>Mycobacteriales</taxon>
        <taxon>Mycobacteriaceae</taxon>
        <taxon>Mycolicibacterium</taxon>
    </lineage>
</organism>
<proteinExistence type="predicted"/>
<accession>A0AAD1IXJ5</accession>
<dbReference type="Proteomes" id="UP000466039">
    <property type="component" value="Chromosome"/>
</dbReference>
<evidence type="ECO:0000313" key="2">
    <source>
        <dbReference type="EMBL" id="BBZ62414.1"/>
    </source>
</evidence>
<protein>
    <submittedName>
        <fullName evidence="2">Uncharacterized protein</fullName>
    </submittedName>
</protein>
<dbReference type="EMBL" id="AP022617">
    <property type="protein sequence ID" value="BBZ62414.1"/>
    <property type="molecule type" value="Genomic_DNA"/>
</dbReference>
<name>A0AAD1IXJ5_MYCMB</name>
<sequence>MLIGNAYNPRSQVTPPSAGKAKQLECPLRTTGLCELLPRETLPQYENCTIGEPCPNCLNCHTQHGSHWRTGPLLRSGGAKMSMPGLCVVS</sequence>
<feature type="region of interest" description="Disordered" evidence="1">
    <location>
        <begin position="1"/>
        <end position="21"/>
    </location>
</feature>
<evidence type="ECO:0000313" key="3">
    <source>
        <dbReference type="Proteomes" id="UP000466039"/>
    </source>
</evidence>
<gene>
    <name evidence="2" type="ORF">MMON_37150</name>
</gene>